<dbReference type="PROSITE" id="PS50199">
    <property type="entry name" value="ZF_RANBP2_2"/>
    <property type="match status" value="1"/>
</dbReference>
<sequence>MSEENRSRYLKKTRNNYWPSVSSTNNYSRPAGLYSSLNWTCKRCGNINWPKRKSCNICGSKKDTSPEIRTGACGGYNERINIEYKRNRESDSDDEYDKYGRRRKRKNNHDDGRINDNNNNDDDYNSSELSEHSDSDNCDSDKYDLSSFLDDQTKH</sequence>
<protein>
    <recommendedName>
        <fullName evidence="6">RanBP2-type domain-containing protein</fullName>
    </recommendedName>
</protein>
<proteinExistence type="predicted"/>
<keyword evidence="3" id="KW-0862">Zinc</keyword>
<evidence type="ECO:0000256" key="4">
    <source>
        <dbReference type="PROSITE-ProRule" id="PRU00322"/>
    </source>
</evidence>
<evidence type="ECO:0000256" key="5">
    <source>
        <dbReference type="SAM" id="MobiDB-lite"/>
    </source>
</evidence>
<dbReference type="PANTHER" id="PTHR12999">
    <property type="entry name" value="ZINC FINGER RAN-BINDING DOMAIN-CONTAINING PROTEIN 2 ZRANB2-RELATED"/>
    <property type="match status" value="1"/>
</dbReference>
<dbReference type="InterPro" id="IPR001876">
    <property type="entry name" value="Znf_RanBP2"/>
</dbReference>
<keyword evidence="2 4" id="KW-0863">Zinc-finger</keyword>
<dbReference type="PANTHER" id="PTHR12999:SF17">
    <property type="entry name" value="ZINC FINGER RAN-BINDING DOMAIN-CONTAINING PROTEIN 2"/>
    <property type="match status" value="1"/>
</dbReference>
<feature type="domain" description="RanBP2-type" evidence="6">
    <location>
        <begin position="30"/>
        <end position="64"/>
    </location>
</feature>
<evidence type="ECO:0000256" key="2">
    <source>
        <dbReference type="ARBA" id="ARBA00022771"/>
    </source>
</evidence>
<feature type="region of interest" description="Disordered" evidence="5">
    <location>
        <begin position="84"/>
        <end position="155"/>
    </location>
</feature>
<dbReference type="AlphaFoldDB" id="A0AAW1CT84"/>
<dbReference type="EMBL" id="JAPXFL010000009">
    <property type="protein sequence ID" value="KAK9501676.1"/>
    <property type="molecule type" value="Genomic_DNA"/>
</dbReference>
<gene>
    <name evidence="7" type="ORF">O3M35_012358</name>
</gene>
<keyword evidence="1" id="KW-0479">Metal-binding</keyword>
<dbReference type="InterPro" id="IPR036443">
    <property type="entry name" value="Znf_RanBP2_sf"/>
</dbReference>
<feature type="compositionally biased region" description="Basic and acidic residues" evidence="5">
    <location>
        <begin position="129"/>
        <end position="144"/>
    </location>
</feature>
<dbReference type="PROSITE" id="PS01358">
    <property type="entry name" value="ZF_RANBP2_1"/>
    <property type="match status" value="1"/>
</dbReference>
<evidence type="ECO:0000256" key="1">
    <source>
        <dbReference type="ARBA" id="ARBA00022723"/>
    </source>
</evidence>
<organism evidence="7 8">
    <name type="scientific">Rhynocoris fuscipes</name>
    <dbReference type="NCBI Taxonomy" id="488301"/>
    <lineage>
        <taxon>Eukaryota</taxon>
        <taxon>Metazoa</taxon>
        <taxon>Ecdysozoa</taxon>
        <taxon>Arthropoda</taxon>
        <taxon>Hexapoda</taxon>
        <taxon>Insecta</taxon>
        <taxon>Pterygota</taxon>
        <taxon>Neoptera</taxon>
        <taxon>Paraneoptera</taxon>
        <taxon>Hemiptera</taxon>
        <taxon>Heteroptera</taxon>
        <taxon>Panheteroptera</taxon>
        <taxon>Cimicomorpha</taxon>
        <taxon>Reduviidae</taxon>
        <taxon>Harpactorinae</taxon>
        <taxon>Harpactorini</taxon>
        <taxon>Rhynocoris</taxon>
    </lineage>
</organism>
<dbReference type="GO" id="GO:0008270">
    <property type="term" value="F:zinc ion binding"/>
    <property type="evidence" value="ECO:0007669"/>
    <property type="project" value="UniProtKB-KW"/>
</dbReference>
<dbReference type="Gene3D" id="4.10.1060.10">
    <property type="entry name" value="Zinc finger, RanBP2-type"/>
    <property type="match status" value="1"/>
</dbReference>
<dbReference type="Proteomes" id="UP001461498">
    <property type="component" value="Unassembled WGS sequence"/>
</dbReference>
<keyword evidence="8" id="KW-1185">Reference proteome</keyword>
<evidence type="ECO:0000259" key="6">
    <source>
        <dbReference type="PROSITE" id="PS50199"/>
    </source>
</evidence>
<dbReference type="GO" id="GO:0001530">
    <property type="term" value="F:lipopolysaccharide binding"/>
    <property type="evidence" value="ECO:0007669"/>
    <property type="project" value="TreeGrafter"/>
</dbReference>
<name>A0AAW1CT84_9HEMI</name>
<comment type="caution">
    <text evidence="7">The sequence shown here is derived from an EMBL/GenBank/DDBJ whole genome shotgun (WGS) entry which is preliminary data.</text>
</comment>
<dbReference type="SUPFAM" id="SSF90209">
    <property type="entry name" value="Ran binding protein zinc finger-like"/>
    <property type="match status" value="1"/>
</dbReference>
<dbReference type="GO" id="GO:0003723">
    <property type="term" value="F:RNA binding"/>
    <property type="evidence" value="ECO:0007669"/>
    <property type="project" value="TreeGrafter"/>
</dbReference>
<accession>A0AAW1CT84</accession>
<evidence type="ECO:0000313" key="8">
    <source>
        <dbReference type="Proteomes" id="UP001461498"/>
    </source>
</evidence>
<dbReference type="SMART" id="SM00547">
    <property type="entry name" value="ZnF_RBZ"/>
    <property type="match status" value="1"/>
</dbReference>
<evidence type="ECO:0000313" key="7">
    <source>
        <dbReference type="EMBL" id="KAK9501676.1"/>
    </source>
</evidence>
<evidence type="ECO:0000256" key="3">
    <source>
        <dbReference type="ARBA" id="ARBA00022833"/>
    </source>
</evidence>
<reference evidence="7 8" key="1">
    <citation type="submission" date="2022-12" db="EMBL/GenBank/DDBJ databases">
        <title>Chromosome-level genome assembly of true bugs.</title>
        <authorList>
            <person name="Ma L."/>
            <person name="Li H."/>
        </authorList>
    </citation>
    <scope>NUCLEOTIDE SEQUENCE [LARGE SCALE GENOMIC DNA]</scope>
    <source>
        <strain evidence="7">Lab_2022b</strain>
    </source>
</reference>